<name>A0A5M3MK41_CONPW</name>
<keyword evidence="3" id="KW-1185">Reference proteome</keyword>
<evidence type="ECO:0000313" key="2">
    <source>
        <dbReference type="EMBL" id="EIW79598.1"/>
    </source>
</evidence>
<reference evidence="3" key="1">
    <citation type="journal article" date="2012" name="Science">
        <title>The Paleozoic origin of enzymatic lignin decomposition reconstructed from 31 fungal genomes.</title>
        <authorList>
            <person name="Floudas D."/>
            <person name="Binder M."/>
            <person name="Riley R."/>
            <person name="Barry K."/>
            <person name="Blanchette R.A."/>
            <person name="Henrissat B."/>
            <person name="Martinez A.T."/>
            <person name="Otillar R."/>
            <person name="Spatafora J.W."/>
            <person name="Yadav J.S."/>
            <person name="Aerts A."/>
            <person name="Benoit I."/>
            <person name="Boyd A."/>
            <person name="Carlson A."/>
            <person name="Copeland A."/>
            <person name="Coutinho P.M."/>
            <person name="de Vries R.P."/>
            <person name="Ferreira P."/>
            <person name="Findley K."/>
            <person name="Foster B."/>
            <person name="Gaskell J."/>
            <person name="Glotzer D."/>
            <person name="Gorecki P."/>
            <person name="Heitman J."/>
            <person name="Hesse C."/>
            <person name="Hori C."/>
            <person name="Igarashi K."/>
            <person name="Jurgens J.A."/>
            <person name="Kallen N."/>
            <person name="Kersten P."/>
            <person name="Kohler A."/>
            <person name="Kuees U."/>
            <person name="Kumar T.K.A."/>
            <person name="Kuo A."/>
            <person name="LaButti K."/>
            <person name="Larrondo L.F."/>
            <person name="Lindquist E."/>
            <person name="Ling A."/>
            <person name="Lombard V."/>
            <person name="Lucas S."/>
            <person name="Lundell T."/>
            <person name="Martin R."/>
            <person name="McLaughlin D.J."/>
            <person name="Morgenstern I."/>
            <person name="Morin E."/>
            <person name="Murat C."/>
            <person name="Nagy L.G."/>
            <person name="Nolan M."/>
            <person name="Ohm R.A."/>
            <person name="Patyshakuliyeva A."/>
            <person name="Rokas A."/>
            <person name="Ruiz-Duenas F.J."/>
            <person name="Sabat G."/>
            <person name="Salamov A."/>
            <person name="Samejima M."/>
            <person name="Schmutz J."/>
            <person name="Slot J.C."/>
            <person name="St John F."/>
            <person name="Stenlid J."/>
            <person name="Sun H."/>
            <person name="Sun S."/>
            <person name="Syed K."/>
            <person name="Tsang A."/>
            <person name="Wiebenga A."/>
            <person name="Young D."/>
            <person name="Pisabarro A."/>
            <person name="Eastwood D.C."/>
            <person name="Martin F."/>
            <person name="Cullen D."/>
            <person name="Grigoriev I.V."/>
            <person name="Hibbett D.S."/>
        </authorList>
    </citation>
    <scope>NUCLEOTIDE SEQUENCE [LARGE SCALE GENOMIC DNA]</scope>
    <source>
        <strain evidence="3">RWD-64-598 SS2</strain>
    </source>
</reference>
<feature type="region of interest" description="Disordered" evidence="1">
    <location>
        <begin position="595"/>
        <end position="637"/>
    </location>
</feature>
<dbReference type="Proteomes" id="UP000053558">
    <property type="component" value="Unassembled WGS sequence"/>
</dbReference>
<dbReference type="KEGG" id="cput:CONPUDRAFT_73995"/>
<evidence type="ECO:0000313" key="3">
    <source>
        <dbReference type="Proteomes" id="UP000053558"/>
    </source>
</evidence>
<dbReference type="GeneID" id="19209185"/>
<organism evidence="2 3">
    <name type="scientific">Coniophora puteana (strain RWD-64-598)</name>
    <name type="common">Brown rot fungus</name>
    <dbReference type="NCBI Taxonomy" id="741705"/>
    <lineage>
        <taxon>Eukaryota</taxon>
        <taxon>Fungi</taxon>
        <taxon>Dikarya</taxon>
        <taxon>Basidiomycota</taxon>
        <taxon>Agaricomycotina</taxon>
        <taxon>Agaricomycetes</taxon>
        <taxon>Agaricomycetidae</taxon>
        <taxon>Boletales</taxon>
        <taxon>Coniophorineae</taxon>
        <taxon>Coniophoraceae</taxon>
        <taxon>Coniophora</taxon>
    </lineage>
</organism>
<proteinExistence type="predicted"/>
<dbReference type="AlphaFoldDB" id="A0A5M3MK41"/>
<dbReference type="OrthoDB" id="2884925at2759"/>
<protein>
    <submittedName>
        <fullName evidence="2">Uncharacterized protein</fullName>
    </submittedName>
</protein>
<feature type="compositionally biased region" description="Basic residues" evidence="1">
    <location>
        <begin position="611"/>
        <end position="637"/>
    </location>
</feature>
<sequence length="637" mass="71718">MFTSTHSCACNFEFIPTEILAIIFQECVTLAHAQDGLMWCYHSCTRRCLLDWVCITHVCRRWRTIALSQPLLWSHLILLYPSWAKTMLARAKTAPLTISLGGEQGQSQLYAERLADMLHPEWRQEMLVLASTLDQVYLTEDQMQAFAQIENLQTKQNFNDPAIREEINRRTLELSETFRVDNLKKKEEMKAALKVHSKCVSKYGPLIQSFSSLTDGGTNVIDCLTFSSCRLTRLHLASAYSLEHLGKMDTLEELVLNQCLEWTTDRNMLGVPLGTSKKIHLPALQSLHIKDALYCATDFAAELKTTKPLRCLAIEDYDDDSRDMNVLSLFHPPEIAMSVREFVTLSTESPRTGAESSSTFPDHYCVLRAKSQWCPGSRSKLQLIAWRRETTEPSDIVTWEREGKIPHLPSVRPSTHSHASESVFYKTDPALHFYFPIVADPPVDSCTLNALRTAFSLHSVVFATIKVCGHWRLMDGPFELTRESARAFFAETASLRVLEVYKYSAARLVEVLTPYDGQCALASELEEIWFEEVDFAEETLTDALVLCVTARTASGCSLKKLVLRNCINIDLQELTTFTGLDVEAKTAQSEAAPQVWEIAGSSNQASTGLRGRGRGGRGRGRSTSKKTPARGRKKQQK</sequence>
<evidence type="ECO:0000256" key="1">
    <source>
        <dbReference type="SAM" id="MobiDB-lite"/>
    </source>
</evidence>
<gene>
    <name evidence="2" type="ORF">CONPUDRAFT_73995</name>
</gene>
<dbReference type="RefSeq" id="XP_007769816.1">
    <property type="nucleotide sequence ID" value="XM_007771626.1"/>
</dbReference>
<dbReference type="EMBL" id="JH711580">
    <property type="protein sequence ID" value="EIW79598.1"/>
    <property type="molecule type" value="Genomic_DNA"/>
</dbReference>
<accession>A0A5M3MK41</accession>
<comment type="caution">
    <text evidence="2">The sequence shown here is derived from an EMBL/GenBank/DDBJ whole genome shotgun (WGS) entry which is preliminary data.</text>
</comment>